<dbReference type="OrthoDB" id="10259622at2759"/>
<comment type="subcellular location">
    <subcellularLocation>
        <location evidence="7">Mitochondrion</location>
    </subcellularLocation>
</comment>
<sequence length="457" mass="50299">MRPLCLFIRRSNLSILRHVQRRHLLTLAIETSCDDTSVAVLERHENKSATLHFHSKITSDNRIYGGVHPIASHESHQKNLAILVDQALHSLPVQKTASEHVTDVLLLNGKNGTEIRKKPDFITVTRGPGMRSSLNTGLDTAKGLAVAWQIPLLGVNHMQAHALTPRLVSALESIEIGTFGKVLNDPAFPFLTLLVSGGHTMLVHSRSLCDHEILANTTDMAVGDMIDKTAREVLPKKYLESASDVMYGKLLESFAFPEQQQAHEYTPPSSFTRPRISQLPGSEWTINPPYCAPGPEGSIKFADAFTFSGIGSSVKGIMNRRPEMDGIGRRVLARETMALAFEHLASRVLFALERPDIQDIRTLVVSGGVASNQFLKTILRKNLDAKGYKDMALVFPPPKFCTDNAAMIAWTGIEMFEAGWRTSLDAMAIKKWSIDQKAADGGILGIDGWKSAAVHQQ</sequence>
<dbReference type="STRING" id="1149755.A0A2J6R2E0"/>
<dbReference type="GO" id="GO:0006508">
    <property type="term" value="P:proteolysis"/>
    <property type="evidence" value="ECO:0007669"/>
    <property type="project" value="UniProtKB-KW"/>
</dbReference>
<evidence type="ECO:0000313" key="10">
    <source>
        <dbReference type="Proteomes" id="UP000235786"/>
    </source>
</evidence>
<organism evidence="9 10">
    <name type="scientific">Hyaloscypha variabilis (strain UAMH 11265 / GT02V1 / F)</name>
    <name type="common">Meliniomyces variabilis</name>
    <dbReference type="NCBI Taxonomy" id="1149755"/>
    <lineage>
        <taxon>Eukaryota</taxon>
        <taxon>Fungi</taxon>
        <taxon>Dikarya</taxon>
        <taxon>Ascomycota</taxon>
        <taxon>Pezizomycotina</taxon>
        <taxon>Leotiomycetes</taxon>
        <taxon>Helotiales</taxon>
        <taxon>Hyaloscyphaceae</taxon>
        <taxon>Hyaloscypha</taxon>
        <taxon>Hyaloscypha variabilis</taxon>
    </lineage>
</organism>
<dbReference type="Pfam" id="PF00814">
    <property type="entry name" value="TsaD"/>
    <property type="match status" value="1"/>
</dbReference>
<dbReference type="GO" id="GO:0061711">
    <property type="term" value="F:tRNA N(6)-L-threonylcarbamoyladenine synthase activity"/>
    <property type="evidence" value="ECO:0007669"/>
    <property type="project" value="UniProtKB-EC"/>
</dbReference>
<dbReference type="PANTHER" id="PTHR11735:SF6">
    <property type="entry name" value="TRNA N6-ADENOSINE THREONYLCARBAMOYLTRANSFERASE, MITOCHONDRIAL"/>
    <property type="match status" value="1"/>
</dbReference>
<keyword evidence="10" id="KW-1185">Reference proteome</keyword>
<dbReference type="HAMAP" id="MF_01445">
    <property type="entry name" value="TsaD"/>
    <property type="match status" value="1"/>
</dbReference>
<dbReference type="PRINTS" id="PR00789">
    <property type="entry name" value="OSIALOPTASE"/>
</dbReference>
<protein>
    <recommendedName>
        <fullName evidence="1">N(6)-L-threonylcarbamoyladenine synthase</fullName>
        <ecNumber evidence="1">2.3.1.234</ecNumber>
    </recommendedName>
</protein>
<dbReference type="AlphaFoldDB" id="A0A2J6R2E0"/>
<dbReference type="EMBL" id="KZ613958">
    <property type="protein sequence ID" value="PMD32687.1"/>
    <property type="molecule type" value="Genomic_DNA"/>
</dbReference>
<dbReference type="GO" id="GO:0072670">
    <property type="term" value="P:mitochondrial tRNA threonylcarbamoyladenosine modification"/>
    <property type="evidence" value="ECO:0007669"/>
    <property type="project" value="TreeGrafter"/>
</dbReference>
<evidence type="ECO:0000256" key="2">
    <source>
        <dbReference type="ARBA" id="ARBA00022679"/>
    </source>
</evidence>
<proteinExistence type="inferred from homology"/>
<dbReference type="PROSITE" id="PS01016">
    <property type="entry name" value="GLYCOPROTEASE"/>
    <property type="match status" value="1"/>
</dbReference>
<comment type="similarity">
    <text evidence="7">Belongs to the KAE1 / TsaD family.</text>
</comment>
<comment type="cofactor">
    <cofactor evidence="7">
        <name>a divalent metal cation</name>
        <dbReference type="ChEBI" id="CHEBI:60240"/>
    </cofactor>
    <text evidence="7">Binds 1 divalent metal cation per subunit.</text>
</comment>
<keyword evidence="2 7" id="KW-0808">Transferase</keyword>
<evidence type="ECO:0000256" key="4">
    <source>
        <dbReference type="ARBA" id="ARBA00022723"/>
    </source>
</evidence>
<dbReference type="SUPFAM" id="SSF53067">
    <property type="entry name" value="Actin-like ATPase domain"/>
    <property type="match status" value="2"/>
</dbReference>
<dbReference type="GO" id="GO:0005739">
    <property type="term" value="C:mitochondrion"/>
    <property type="evidence" value="ECO:0007669"/>
    <property type="project" value="UniProtKB-SubCell"/>
</dbReference>
<gene>
    <name evidence="9" type="ORF">L207DRAFT_518557</name>
</gene>
<comment type="catalytic activity">
    <reaction evidence="6 7">
        <text>L-threonylcarbamoyladenylate + adenosine(37) in tRNA = N(6)-L-threonylcarbamoyladenosine(37) in tRNA + AMP + H(+)</text>
        <dbReference type="Rhea" id="RHEA:37059"/>
        <dbReference type="Rhea" id="RHEA-COMP:10162"/>
        <dbReference type="Rhea" id="RHEA-COMP:10163"/>
        <dbReference type="ChEBI" id="CHEBI:15378"/>
        <dbReference type="ChEBI" id="CHEBI:73682"/>
        <dbReference type="ChEBI" id="CHEBI:74411"/>
        <dbReference type="ChEBI" id="CHEBI:74418"/>
        <dbReference type="ChEBI" id="CHEBI:456215"/>
        <dbReference type="EC" id="2.3.1.234"/>
    </reaction>
</comment>
<accession>A0A2J6R2E0</accession>
<name>A0A2J6R2E0_HYAVF</name>
<dbReference type="PANTHER" id="PTHR11735">
    <property type="entry name" value="TRNA N6-ADENOSINE THREONYLCARBAMOYLTRANSFERASE"/>
    <property type="match status" value="1"/>
</dbReference>
<dbReference type="GO" id="GO:0046872">
    <property type="term" value="F:metal ion binding"/>
    <property type="evidence" value="ECO:0007669"/>
    <property type="project" value="UniProtKB-KW"/>
</dbReference>
<evidence type="ECO:0000256" key="7">
    <source>
        <dbReference type="HAMAP-Rule" id="MF_03179"/>
    </source>
</evidence>
<keyword evidence="7" id="KW-0496">Mitochondrion</keyword>
<dbReference type="InterPro" id="IPR000905">
    <property type="entry name" value="Gcp-like_dom"/>
</dbReference>
<reference evidence="9 10" key="1">
    <citation type="submission" date="2016-04" db="EMBL/GenBank/DDBJ databases">
        <title>A degradative enzymes factory behind the ericoid mycorrhizal symbiosis.</title>
        <authorList>
            <consortium name="DOE Joint Genome Institute"/>
            <person name="Martino E."/>
            <person name="Morin E."/>
            <person name="Grelet G."/>
            <person name="Kuo A."/>
            <person name="Kohler A."/>
            <person name="Daghino S."/>
            <person name="Barry K."/>
            <person name="Choi C."/>
            <person name="Cichocki N."/>
            <person name="Clum A."/>
            <person name="Copeland A."/>
            <person name="Hainaut M."/>
            <person name="Haridas S."/>
            <person name="Labutti K."/>
            <person name="Lindquist E."/>
            <person name="Lipzen A."/>
            <person name="Khouja H.-R."/>
            <person name="Murat C."/>
            <person name="Ohm R."/>
            <person name="Olson A."/>
            <person name="Spatafora J."/>
            <person name="Veneault-Fourrey C."/>
            <person name="Henrissat B."/>
            <person name="Grigoriev I."/>
            <person name="Martin F."/>
            <person name="Perotto S."/>
        </authorList>
    </citation>
    <scope>NUCLEOTIDE SEQUENCE [LARGE SCALE GENOMIC DNA]</scope>
    <source>
        <strain evidence="9 10">F</strain>
    </source>
</reference>
<evidence type="ECO:0000259" key="8">
    <source>
        <dbReference type="Pfam" id="PF00814"/>
    </source>
</evidence>
<evidence type="ECO:0000256" key="1">
    <source>
        <dbReference type="ARBA" id="ARBA00012156"/>
    </source>
</evidence>
<keyword evidence="9" id="KW-0378">Hydrolase</keyword>
<dbReference type="EC" id="2.3.1.234" evidence="1"/>
<feature type="domain" description="Gcp-like" evidence="8">
    <location>
        <begin position="118"/>
        <end position="410"/>
    </location>
</feature>
<dbReference type="InterPro" id="IPR043129">
    <property type="entry name" value="ATPase_NBD"/>
</dbReference>
<dbReference type="InterPro" id="IPR017861">
    <property type="entry name" value="KAE1/TsaD"/>
</dbReference>
<evidence type="ECO:0000313" key="9">
    <source>
        <dbReference type="EMBL" id="PMD32687.1"/>
    </source>
</evidence>
<dbReference type="GO" id="GO:0008233">
    <property type="term" value="F:peptidase activity"/>
    <property type="evidence" value="ECO:0007669"/>
    <property type="project" value="UniProtKB-KW"/>
</dbReference>
<keyword evidence="3 7" id="KW-0819">tRNA processing</keyword>
<evidence type="ECO:0000256" key="6">
    <source>
        <dbReference type="ARBA" id="ARBA00048117"/>
    </source>
</evidence>
<comment type="subunit">
    <text evidence="7">Homodimer.</text>
</comment>
<dbReference type="InterPro" id="IPR022450">
    <property type="entry name" value="TsaD"/>
</dbReference>
<evidence type="ECO:0000256" key="3">
    <source>
        <dbReference type="ARBA" id="ARBA00022694"/>
    </source>
</evidence>
<keyword evidence="5 7" id="KW-0012">Acyltransferase</keyword>
<dbReference type="InterPro" id="IPR017860">
    <property type="entry name" value="Peptidase_M22_CS"/>
</dbReference>
<comment type="function">
    <text evidence="7">Required for the formation of a threonylcarbamoyl group on adenosine at position 37 (t(6)A37) in mitochondrial tRNAs that read codons beginning with adenine. Probably involved in the transfer of the threonylcarbamoyl moiety of threonylcarbamoyl-AMP (TC-AMP) to the N6 group of A37. Involved in mitochondrial genome maintenance.</text>
</comment>
<evidence type="ECO:0000256" key="5">
    <source>
        <dbReference type="ARBA" id="ARBA00023315"/>
    </source>
</evidence>
<dbReference type="Gene3D" id="3.30.420.40">
    <property type="match status" value="2"/>
</dbReference>
<keyword evidence="4 7" id="KW-0479">Metal-binding</keyword>
<keyword evidence="9" id="KW-0645">Protease</keyword>
<dbReference type="Proteomes" id="UP000235786">
    <property type="component" value="Unassembled WGS sequence"/>
</dbReference>